<reference evidence="1 2" key="1">
    <citation type="submission" date="2024-02" db="EMBL/GenBank/DDBJ databases">
        <authorList>
            <person name="Chen Y."/>
            <person name="Shah S."/>
            <person name="Dougan E. K."/>
            <person name="Thang M."/>
            <person name="Chan C."/>
        </authorList>
    </citation>
    <scope>NUCLEOTIDE SEQUENCE [LARGE SCALE GENOMIC DNA]</scope>
</reference>
<name>A0ABP0NIC7_9DINO</name>
<gene>
    <name evidence="1" type="ORF">CCMP2556_LOCUS30567</name>
</gene>
<accession>A0ABP0NIC7</accession>
<dbReference type="EMBL" id="CAXAMN010021684">
    <property type="protein sequence ID" value="CAK9062154.1"/>
    <property type="molecule type" value="Genomic_DNA"/>
</dbReference>
<dbReference type="Proteomes" id="UP001642484">
    <property type="component" value="Unassembled WGS sequence"/>
</dbReference>
<keyword evidence="2" id="KW-1185">Reference proteome</keyword>
<evidence type="ECO:0000313" key="2">
    <source>
        <dbReference type="Proteomes" id="UP001642484"/>
    </source>
</evidence>
<sequence length="103" mass="11248">MAFLDAALNPTALAALTEHFLEATIWHSPQVGGSYLKAHLLDGLHAELLLQLGAELAHRMPSALGPHRLGSIYAHKYDVEWPQPGLGVHSLQENPVGRWILIS</sequence>
<comment type="caution">
    <text evidence="1">The sequence shown here is derived from an EMBL/GenBank/DDBJ whole genome shotgun (WGS) entry which is preliminary data.</text>
</comment>
<protein>
    <submittedName>
        <fullName evidence="1">Uncharacterized protein</fullName>
    </submittedName>
</protein>
<evidence type="ECO:0000313" key="1">
    <source>
        <dbReference type="EMBL" id="CAK9062154.1"/>
    </source>
</evidence>
<organism evidence="1 2">
    <name type="scientific">Durusdinium trenchii</name>
    <dbReference type="NCBI Taxonomy" id="1381693"/>
    <lineage>
        <taxon>Eukaryota</taxon>
        <taxon>Sar</taxon>
        <taxon>Alveolata</taxon>
        <taxon>Dinophyceae</taxon>
        <taxon>Suessiales</taxon>
        <taxon>Symbiodiniaceae</taxon>
        <taxon>Durusdinium</taxon>
    </lineage>
</organism>
<proteinExistence type="predicted"/>